<protein>
    <submittedName>
        <fullName evidence="1">Uncharacterized protein</fullName>
    </submittedName>
</protein>
<proteinExistence type="predicted"/>
<comment type="caution">
    <text evidence="1">The sequence shown here is derived from an EMBL/GenBank/DDBJ whole genome shotgun (WGS) entry which is preliminary data.</text>
</comment>
<evidence type="ECO:0000313" key="2">
    <source>
        <dbReference type="Proteomes" id="UP000193648"/>
    </source>
</evidence>
<dbReference type="InParanoid" id="A0A1Y2GEV4"/>
<dbReference type="AlphaFoldDB" id="A0A1Y2GEV4"/>
<keyword evidence="2" id="KW-1185">Reference proteome</keyword>
<evidence type="ECO:0000313" key="1">
    <source>
        <dbReference type="EMBL" id="ORZ08832.1"/>
    </source>
</evidence>
<reference evidence="1 2" key="1">
    <citation type="submission" date="2016-07" db="EMBL/GenBank/DDBJ databases">
        <title>Pervasive Adenine N6-methylation of Active Genes in Fungi.</title>
        <authorList>
            <consortium name="DOE Joint Genome Institute"/>
            <person name="Mondo S.J."/>
            <person name="Dannebaum R.O."/>
            <person name="Kuo R.C."/>
            <person name="Labutti K."/>
            <person name="Haridas S."/>
            <person name="Kuo A."/>
            <person name="Salamov A."/>
            <person name="Ahrendt S.R."/>
            <person name="Lipzen A."/>
            <person name="Sullivan W."/>
            <person name="Andreopoulos W.B."/>
            <person name="Clum A."/>
            <person name="Lindquist E."/>
            <person name="Daum C."/>
            <person name="Ramamoorthy G.K."/>
            <person name="Gryganskyi A."/>
            <person name="Culley D."/>
            <person name="Magnuson J.K."/>
            <person name="James T.Y."/>
            <person name="O'Malley M.A."/>
            <person name="Stajich J.E."/>
            <person name="Spatafora J.W."/>
            <person name="Visel A."/>
            <person name="Grigoriev I.V."/>
        </authorList>
    </citation>
    <scope>NUCLEOTIDE SEQUENCE [LARGE SCALE GENOMIC DNA]</scope>
    <source>
        <strain evidence="1 2">NRRL 3116</strain>
    </source>
</reference>
<organism evidence="1 2">
    <name type="scientific">Lobosporangium transversale</name>
    <dbReference type="NCBI Taxonomy" id="64571"/>
    <lineage>
        <taxon>Eukaryota</taxon>
        <taxon>Fungi</taxon>
        <taxon>Fungi incertae sedis</taxon>
        <taxon>Mucoromycota</taxon>
        <taxon>Mortierellomycotina</taxon>
        <taxon>Mortierellomycetes</taxon>
        <taxon>Mortierellales</taxon>
        <taxon>Mortierellaceae</taxon>
        <taxon>Lobosporangium</taxon>
    </lineage>
</organism>
<accession>A0A1Y2GEV4</accession>
<dbReference type="EMBL" id="MCFF01000036">
    <property type="protein sequence ID" value="ORZ08832.1"/>
    <property type="molecule type" value="Genomic_DNA"/>
</dbReference>
<dbReference type="RefSeq" id="XP_021878615.1">
    <property type="nucleotide sequence ID" value="XM_022026742.1"/>
</dbReference>
<sequence length="195" mass="21276">MCSQTLGSCSGSCCRQVGNIIQSISHHIWKILIAVAAAVWIQSILGTKTAVQSLPYLLICPTPCLYLLDTGQYSLIVVAVVVAGDGSGIGCDDGGEPDMIQHGIVVLVVRRLVEMLYAAVVVVDDTGQSDVGVDKRVRKRKRKMDVRTIFCSSTNQEPKSVLPLRRRSLSPGRADVDTHTPLIDEPTFFIFFLFL</sequence>
<dbReference type="Proteomes" id="UP000193648">
    <property type="component" value="Unassembled WGS sequence"/>
</dbReference>
<name>A0A1Y2GEV4_9FUNG</name>
<gene>
    <name evidence="1" type="ORF">BCR41DRAFT_373133</name>
</gene>
<dbReference type="GeneID" id="33568585"/>